<organism evidence="1 2">
    <name type="scientific">Arundinibacter roseus</name>
    <dbReference type="NCBI Taxonomy" id="2070510"/>
    <lineage>
        <taxon>Bacteria</taxon>
        <taxon>Pseudomonadati</taxon>
        <taxon>Bacteroidota</taxon>
        <taxon>Cytophagia</taxon>
        <taxon>Cytophagales</taxon>
        <taxon>Spirosomataceae</taxon>
        <taxon>Arundinibacter</taxon>
    </lineage>
</organism>
<comment type="caution">
    <text evidence="1">The sequence shown here is derived from an EMBL/GenBank/DDBJ whole genome shotgun (WGS) entry which is preliminary data.</text>
</comment>
<sequence>MEQTKEEIIRTMAAKHGVSETTISTLLNGLQLSGGRQVQFSIPELGGMGQWQNGMVMIGDMFNSGLKNKVNALCTELAQLISSLPKEETERTHTTDKEGVAATFKGSQNDSRYSYYAAEKRLVIEHEGKRTIYDTTGYPLTGVQQSQSGIERRLSFTFPGGTVWLNDLKEIKS</sequence>
<evidence type="ECO:0000313" key="2">
    <source>
        <dbReference type="Proteomes" id="UP000295706"/>
    </source>
</evidence>
<dbReference type="AlphaFoldDB" id="A0A4R4KMM1"/>
<accession>A0A4R4KMM1</accession>
<reference evidence="1 2" key="1">
    <citation type="submission" date="2019-02" db="EMBL/GenBank/DDBJ databases">
        <title>Arundinibacter roseus gen. nov., sp. nov., a new member of the family Cytophagaceae.</title>
        <authorList>
            <person name="Szuroczki S."/>
            <person name="Khayer B."/>
            <person name="Sproer C."/>
            <person name="Toumi M."/>
            <person name="Szabo A."/>
            <person name="Felfoldi T."/>
            <person name="Schumann P."/>
            <person name="Toth E."/>
        </authorList>
    </citation>
    <scope>NUCLEOTIDE SEQUENCE [LARGE SCALE GENOMIC DNA]</scope>
    <source>
        <strain evidence="1 2">DMA-k-7a</strain>
    </source>
</reference>
<keyword evidence="2" id="KW-1185">Reference proteome</keyword>
<dbReference type="OrthoDB" id="1778949at2"/>
<dbReference type="RefSeq" id="WP_132114380.1">
    <property type="nucleotide sequence ID" value="NZ_SMJU01000002.1"/>
</dbReference>
<proteinExistence type="predicted"/>
<dbReference type="Proteomes" id="UP000295706">
    <property type="component" value="Unassembled WGS sequence"/>
</dbReference>
<protein>
    <submittedName>
        <fullName evidence="1">SHOCT domain-containing protein</fullName>
    </submittedName>
</protein>
<gene>
    <name evidence="1" type="ORF">EZE20_03045</name>
</gene>
<name>A0A4R4KMM1_9BACT</name>
<dbReference type="EMBL" id="SMJU01000002">
    <property type="protein sequence ID" value="TDB67919.1"/>
    <property type="molecule type" value="Genomic_DNA"/>
</dbReference>
<evidence type="ECO:0000313" key="1">
    <source>
        <dbReference type="EMBL" id="TDB67919.1"/>
    </source>
</evidence>